<dbReference type="OrthoDB" id="2500352at2759"/>
<dbReference type="AlphaFoldDB" id="A0A2N5SS27"/>
<name>A0A2N5SS27_9BASI</name>
<dbReference type="Proteomes" id="UP000235388">
    <property type="component" value="Unassembled WGS sequence"/>
</dbReference>
<dbReference type="PANTHER" id="PTHR33096:SF1">
    <property type="entry name" value="CXC1-LIKE CYSTEINE CLUSTER ASSOCIATED WITH KDZ TRANSPOSASES DOMAIN-CONTAINING PROTEIN"/>
    <property type="match status" value="1"/>
</dbReference>
<reference evidence="2 3" key="1">
    <citation type="submission" date="2017-11" db="EMBL/GenBank/DDBJ databases">
        <title>De novo assembly and phasing of dikaryotic genomes from two isolates of Puccinia coronata f. sp. avenae, the causal agent of oat crown rust.</title>
        <authorList>
            <person name="Miller M.E."/>
            <person name="Zhang Y."/>
            <person name="Omidvar V."/>
            <person name="Sperschneider J."/>
            <person name="Schwessinger B."/>
            <person name="Raley C."/>
            <person name="Palmer J.M."/>
            <person name="Garnica D."/>
            <person name="Upadhyaya N."/>
            <person name="Rathjen J."/>
            <person name="Taylor J.M."/>
            <person name="Park R.F."/>
            <person name="Dodds P.N."/>
            <person name="Hirsch C.D."/>
            <person name="Kianian S.F."/>
            <person name="Figueroa M."/>
        </authorList>
    </citation>
    <scope>NUCLEOTIDE SEQUENCE [LARGE SCALE GENOMIC DNA]</scope>
    <source>
        <strain evidence="2">12NC29</strain>
    </source>
</reference>
<dbReference type="PANTHER" id="PTHR33096">
    <property type="entry name" value="CXC2 DOMAIN-CONTAINING PROTEIN"/>
    <property type="match status" value="1"/>
</dbReference>
<evidence type="ECO:0000313" key="3">
    <source>
        <dbReference type="Proteomes" id="UP000235388"/>
    </source>
</evidence>
<organism evidence="2 3">
    <name type="scientific">Puccinia coronata f. sp. avenae</name>
    <dbReference type="NCBI Taxonomy" id="200324"/>
    <lineage>
        <taxon>Eukaryota</taxon>
        <taxon>Fungi</taxon>
        <taxon>Dikarya</taxon>
        <taxon>Basidiomycota</taxon>
        <taxon>Pucciniomycotina</taxon>
        <taxon>Pucciniomycetes</taxon>
        <taxon>Pucciniales</taxon>
        <taxon>Pucciniaceae</taxon>
        <taxon>Puccinia</taxon>
    </lineage>
</organism>
<dbReference type="EMBL" id="PGCJ01000881">
    <property type="protein sequence ID" value="PLW16021.1"/>
    <property type="molecule type" value="Genomic_DNA"/>
</dbReference>
<accession>A0A2N5SS27</accession>
<gene>
    <name evidence="2" type="ORF">PCANC_18031</name>
</gene>
<feature type="region of interest" description="Disordered" evidence="1">
    <location>
        <begin position="412"/>
        <end position="450"/>
    </location>
</feature>
<keyword evidence="3" id="KW-1185">Reference proteome</keyword>
<feature type="compositionally biased region" description="Basic and acidic residues" evidence="1">
    <location>
        <begin position="412"/>
        <end position="421"/>
    </location>
</feature>
<feature type="compositionally biased region" description="Acidic residues" evidence="1">
    <location>
        <begin position="441"/>
        <end position="450"/>
    </location>
</feature>
<protein>
    <submittedName>
        <fullName evidence="2">Uncharacterized protein</fullName>
    </submittedName>
</protein>
<dbReference type="STRING" id="200324.A0A2N5SS27"/>
<comment type="caution">
    <text evidence="2">The sequence shown here is derived from an EMBL/GenBank/DDBJ whole genome shotgun (WGS) entry which is preliminary data.</text>
</comment>
<evidence type="ECO:0000313" key="2">
    <source>
        <dbReference type="EMBL" id="PLW16021.1"/>
    </source>
</evidence>
<evidence type="ECO:0000256" key="1">
    <source>
        <dbReference type="SAM" id="MobiDB-lite"/>
    </source>
</evidence>
<proteinExistence type="predicted"/>
<sequence>MISSLRYSTRNHRLGALAHKVAFHNMRGINKLPNWIRQKHKMALSKQLEAQNLLAPLLALPNPHKPGQPMYTTEYFKSQWDDQVTFHKRHSDAETEENERLAAFLDQEATLSRLRTELNNIDNLNPDSYNQVLEIFHEFTETEERQRVLATNLGGVPTQFTGPNAEERKLRLLMWHAKSKLYVHAVELHAERQPLHRGTPIGTTLSTKILAALERRKRPIQTSLNKFNNYRKDYLNRFAPNQDSLPENQPLTYKIFANLSLHHAFWQDVYLYHSRAPWAISSDIRNGIQYVLTIERTIEEVDLIKQELSSAMSWAVDLHQKLTDRIQSIQQRADERDVESESDSITTVSLGDCEESVKRLLVQHILQDHLSKHKNLILDWALDVAELWDELHKGDHTHAWFDLVESVGDDARTTRNTREVDSTAAAPNRVGNEGNNQANDDYPDDNAADGAGEEVDAAQLMDMLTFDDDEPDYTNNEDAIERILRILFFSTCDTLATETDGRSRPCLRRARDLRSSHLKGSCKNERSLSKTPSISSMVTELHTLHSTCDQHGMPNILELPPEILELVFSHLISTPQQRRDPLHLAFSEKTTAAPWRLVCRSWADWLYEHHLYRTLTFHSASRSLAFIDHLTRRSQILPRAKCEYLEVKNLWNVEDPPKSRPEDAIDSKILASLLELFSDTIITLDLKFVEFFTLPRQAIKAIGCIKKLHNLHLHPQEFLGHPELTAADPACLYSLIMEAQGLKSLKLELPVSFPGKRDLMAKIQYPAITHLEVEINYFDPDVILDITIALRPSLKLLSLQDFVQRRDCEPLLPVYETLKETIEGLSISNSCSLTTIRHLNFPKLRVLAIHGWLDSFADLLSQGLFSQSPIEIIAISSSLAKGSTCDFTIDTFSHLPRLRKSVFMNTEPDYSPPNEYLIACEAHHIKCVYVDHDDLCQIMKL</sequence>